<dbReference type="NCBIfam" id="TIGR02595">
    <property type="entry name" value="PEP_CTERM"/>
    <property type="match status" value="1"/>
</dbReference>
<feature type="chain" id="PRO_5046637917" evidence="1">
    <location>
        <begin position="21"/>
        <end position="258"/>
    </location>
</feature>
<evidence type="ECO:0000259" key="2">
    <source>
        <dbReference type="Pfam" id="PF07589"/>
    </source>
</evidence>
<dbReference type="Pfam" id="PF07589">
    <property type="entry name" value="PEP-CTERM"/>
    <property type="match status" value="1"/>
</dbReference>
<evidence type="ECO:0000313" key="3">
    <source>
        <dbReference type="EMBL" id="MFG6489830.1"/>
    </source>
</evidence>
<protein>
    <submittedName>
        <fullName evidence="3">PEP-CTERM sorting domain-containing protein</fullName>
    </submittedName>
</protein>
<feature type="domain" description="Ice-binding protein C-terminal" evidence="2">
    <location>
        <begin position="231"/>
        <end position="255"/>
    </location>
</feature>
<dbReference type="RefSeq" id="WP_394416308.1">
    <property type="nucleotide sequence ID" value="NZ_JBIGIC010000015.1"/>
</dbReference>
<gene>
    <name evidence="3" type="ORF">ACG04R_24350</name>
</gene>
<comment type="caution">
    <text evidence="3">The sequence shown here is derived from an EMBL/GenBank/DDBJ whole genome shotgun (WGS) entry which is preliminary data.</text>
</comment>
<dbReference type="Proteomes" id="UP001606134">
    <property type="component" value="Unassembled WGS sequence"/>
</dbReference>
<proteinExistence type="predicted"/>
<sequence>MKLKTLALAAVLAVSAPAFATVTTDGTLGQAEYVLLVTNGSGSYAQDLGISTDGVTAMLNGGSTFSQSVAGTEWTKFLNFGGTNSQYAIIAAQPIGDGFNPGEINAWTTVNKNQALGTIQNSQSNDGTAFLASHFADIDHKAINSGNGQANNRLASAFGTLTYSDNGITSFNSFFNARNAVGTASQLVYLTPSSDTSDAPSLYSILSNSAGVKLTANFDGNTVTIGPAVAAVPEPSTYAMLVGGLLAVSFVARRRNAS</sequence>
<accession>A0ABW7HIT6</accession>
<keyword evidence="1" id="KW-0732">Signal</keyword>
<reference evidence="3 4" key="1">
    <citation type="submission" date="2024-08" db="EMBL/GenBank/DDBJ databases">
        <authorList>
            <person name="Lu H."/>
        </authorList>
    </citation>
    <scope>NUCLEOTIDE SEQUENCE [LARGE SCALE GENOMIC DNA]</scope>
    <source>
        <strain evidence="3 4">BYS78W</strain>
    </source>
</reference>
<dbReference type="EMBL" id="JBIGIC010000015">
    <property type="protein sequence ID" value="MFG6489830.1"/>
    <property type="molecule type" value="Genomic_DNA"/>
</dbReference>
<name>A0ABW7HIT6_9BURK</name>
<feature type="signal peptide" evidence="1">
    <location>
        <begin position="1"/>
        <end position="20"/>
    </location>
</feature>
<evidence type="ECO:0000313" key="4">
    <source>
        <dbReference type="Proteomes" id="UP001606134"/>
    </source>
</evidence>
<evidence type="ECO:0000256" key="1">
    <source>
        <dbReference type="SAM" id="SignalP"/>
    </source>
</evidence>
<dbReference type="InterPro" id="IPR013424">
    <property type="entry name" value="Ice-binding_C"/>
</dbReference>
<keyword evidence="4" id="KW-1185">Reference proteome</keyword>
<organism evidence="3 4">
    <name type="scientific">Pelomonas candidula</name>
    <dbReference type="NCBI Taxonomy" id="3299025"/>
    <lineage>
        <taxon>Bacteria</taxon>
        <taxon>Pseudomonadati</taxon>
        <taxon>Pseudomonadota</taxon>
        <taxon>Betaproteobacteria</taxon>
        <taxon>Burkholderiales</taxon>
        <taxon>Sphaerotilaceae</taxon>
        <taxon>Roseateles</taxon>
    </lineage>
</organism>